<dbReference type="EMBL" id="UINC01000679">
    <property type="protein sequence ID" value="SUZ59452.1"/>
    <property type="molecule type" value="Genomic_DNA"/>
</dbReference>
<feature type="non-terminal residue" evidence="2">
    <location>
        <position position="296"/>
    </location>
</feature>
<reference evidence="2" key="1">
    <citation type="submission" date="2018-05" db="EMBL/GenBank/DDBJ databases">
        <authorList>
            <person name="Lanie J.A."/>
            <person name="Ng W.-L."/>
            <person name="Kazmierczak K.M."/>
            <person name="Andrzejewski T.M."/>
            <person name="Davidsen T.M."/>
            <person name="Wayne K.J."/>
            <person name="Tettelin H."/>
            <person name="Glass J.I."/>
            <person name="Rusch D."/>
            <person name="Podicherti R."/>
            <person name="Tsui H.-C.T."/>
            <person name="Winkler M.E."/>
        </authorList>
    </citation>
    <scope>NUCLEOTIDE SEQUENCE</scope>
</reference>
<name>A0A381NXV6_9ZZZZ</name>
<dbReference type="InterPro" id="IPR045079">
    <property type="entry name" value="Oxoprolinase-like"/>
</dbReference>
<accession>A0A381NXV6</accession>
<dbReference type="InterPro" id="IPR003692">
    <property type="entry name" value="Hydantoinase_B"/>
</dbReference>
<gene>
    <name evidence="2" type="ORF">METZ01_LOCUS12306</name>
</gene>
<sequence length="296" mass="32553">MAAALRRSAYSTNVKTRQDFSCAFFDRDCKPISQAFTQPVHLGSFVELIPTSVEAYGAENLNPGDMLVVNNPFGGGSHLNDVTVFGPVHHEGKLIGYVASLAHHVDVGGGAPASIGPFQEIFQEGVIITPVKLVRQGKINADIFKLLLAQIRSKRVTAGDFRAQIAANTVGSRRLTELVSKYGLNDFDRYVTAVIDYTDRRTRAEISDIPDGIYESESFLDFDGFTENIVNLKTKITVEGETVYFDFDGCDPQRRAPVNSTKAMTFSACAYALRALMAPDLPVNDGFYRHVRMNAK</sequence>
<dbReference type="GO" id="GO:0005829">
    <property type="term" value="C:cytosol"/>
    <property type="evidence" value="ECO:0007669"/>
    <property type="project" value="TreeGrafter"/>
</dbReference>
<evidence type="ECO:0000259" key="1">
    <source>
        <dbReference type="Pfam" id="PF02538"/>
    </source>
</evidence>
<feature type="domain" description="Hydantoinase B/oxoprolinase" evidence="1">
    <location>
        <begin position="1"/>
        <end position="295"/>
    </location>
</feature>
<proteinExistence type="predicted"/>
<dbReference type="PANTHER" id="PTHR11365">
    <property type="entry name" value="5-OXOPROLINASE RELATED"/>
    <property type="match status" value="1"/>
</dbReference>
<protein>
    <recommendedName>
        <fullName evidence="1">Hydantoinase B/oxoprolinase domain-containing protein</fullName>
    </recommendedName>
</protein>
<dbReference type="GO" id="GO:0017168">
    <property type="term" value="F:5-oxoprolinase (ATP-hydrolyzing) activity"/>
    <property type="evidence" value="ECO:0007669"/>
    <property type="project" value="TreeGrafter"/>
</dbReference>
<dbReference type="PANTHER" id="PTHR11365:SF23">
    <property type="entry name" value="HYPOTHETICAL 5-OXOPROLINASE (EUROFUNG)-RELATED"/>
    <property type="match status" value="1"/>
</dbReference>
<dbReference type="AlphaFoldDB" id="A0A381NXV6"/>
<dbReference type="GO" id="GO:0006749">
    <property type="term" value="P:glutathione metabolic process"/>
    <property type="evidence" value="ECO:0007669"/>
    <property type="project" value="TreeGrafter"/>
</dbReference>
<organism evidence="2">
    <name type="scientific">marine metagenome</name>
    <dbReference type="NCBI Taxonomy" id="408172"/>
    <lineage>
        <taxon>unclassified sequences</taxon>
        <taxon>metagenomes</taxon>
        <taxon>ecological metagenomes</taxon>
    </lineage>
</organism>
<evidence type="ECO:0000313" key="2">
    <source>
        <dbReference type="EMBL" id="SUZ59452.1"/>
    </source>
</evidence>
<dbReference type="Pfam" id="PF02538">
    <property type="entry name" value="Hydantoinase_B"/>
    <property type="match status" value="1"/>
</dbReference>